<name>A0ABM7ZJ06_9BACT</name>
<dbReference type="RefSeq" id="WP_215719908.1">
    <property type="nucleotide sequence ID" value="NZ_AP025943.1"/>
</dbReference>
<evidence type="ECO:0000256" key="1">
    <source>
        <dbReference type="SAM" id="SignalP"/>
    </source>
</evidence>
<dbReference type="InterPro" id="IPR038765">
    <property type="entry name" value="Papain-like_cys_pep_sf"/>
</dbReference>
<dbReference type="SUPFAM" id="SSF54001">
    <property type="entry name" value="Cysteine proteinases"/>
    <property type="match status" value="1"/>
</dbReference>
<gene>
    <name evidence="3" type="ORF">Abiwalacus_22530</name>
</gene>
<feature type="chain" id="PRO_5046569760" description="Ig protease IdeS domain-containing protein" evidence="1">
    <location>
        <begin position="22"/>
        <end position="302"/>
    </location>
</feature>
<feature type="domain" description="Ig protease IdeS" evidence="2">
    <location>
        <begin position="123"/>
        <end position="206"/>
    </location>
</feature>
<reference evidence="3" key="1">
    <citation type="submission" date="2022-06" db="EMBL/GenBank/DDBJ databases">
        <title>Akkermansia biwalacus sp. nov., an anaerobic mucin-degrading bacterium isolated from human intestine.</title>
        <authorList>
            <person name="Kobayashi Y."/>
            <person name="Inoue S."/>
            <person name="Kawahara T."/>
            <person name="Kohda N."/>
        </authorList>
    </citation>
    <scope>NUCLEOTIDE SEQUENCE</scope>
    <source>
        <strain evidence="3">WON2089</strain>
    </source>
</reference>
<evidence type="ECO:0000259" key="2">
    <source>
        <dbReference type="Pfam" id="PF09028"/>
    </source>
</evidence>
<keyword evidence="4" id="KW-1185">Reference proteome</keyword>
<dbReference type="InterPro" id="IPR015117">
    <property type="entry name" value="IdeS"/>
</dbReference>
<feature type="signal peptide" evidence="1">
    <location>
        <begin position="1"/>
        <end position="21"/>
    </location>
</feature>
<keyword evidence="1" id="KW-0732">Signal</keyword>
<dbReference type="Pfam" id="PF09028">
    <property type="entry name" value="Mac-1"/>
    <property type="match status" value="2"/>
</dbReference>
<sequence length="302" mass="33303">MIMKPLSLIAICTFAASCANAELLETWTWGVSPQKGWYDANKTLAPGDDNLCWAASASNILNWWQDRYVIPSGTPTGEAVWTTFKDSFTDLGGNASYAFQWWLSGDYPPAGVEGWSQLKEGAAAGGYYRSIFSENQAVFLTSAYNATSYSASSQYILDRLNEGYGLTLSIGDTLGKTAHAITLWGVEYDDQTSLLTKMYLTDSDDLQYGYHSSNGMFEVACYTGENGGLYFQTTEDGWYQREDREFFIKGVYGLSTDVGNALALIPEPGTATLSLAALLCLAWKRRRQACRDRLSPYRGPAV</sequence>
<dbReference type="Proteomes" id="UP001062263">
    <property type="component" value="Chromosome"/>
</dbReference>
<proteinExistence type="predicted"/>
<organism evidence="3 4">
    <name type="scientific">Akkermansia biwaensis</name>
    <dbReference type="NCBI Taxonomy" id="2946555"/>
    <lineage>
        <taxon>Bacteria</taxon>
        <taxon>Pseudomonadati</taxon>
        <taxon>Verrucomicrobiota</taxon>
        <taxon>Verrucomicrobiia</taxon>
        <taxon>Verrucomicrobiales</taxon>
        <taxon>Akkermansiaceae</taxon>
        <taxon>Akkermansia</taxon>
    </lineage>
</organism>
<feature type="domain" description="Ig protease IdeS" evidence="2">
    <location>
        <begin position="32"/>
        <end position="67"/>
    </location>
</feature>
<accession>A0ABM7ZJ06</accession>
<evidence type="ECO:0000313" key="3">
    <source>
        <dbReference type="EMBL" id="BDL44679.1"/>
    </source>
</evidence>
<evidence type="ECO:0000313" key="4">
    <source>
        <dbReference type="Proteomes" id="UP001062263"/>
    </source>
</evidence>
<dbReference type="EMBL" id="AP025943">
    <property type="protein sequence ID" value="BDL44679.1"/>
    <property type="molecule type" value="Genomic_DNA"/>
</dbReference>
<protein>
    <recommendedName>
        <fullName evidence="2">Ig protease IdeS domain-containing protein</fullName>
    </recommendedName>
</protein>
<dbReference type="PROSITE" id="PS51257">
    <property type="entry name" value="PROKAR_LIPOPROTEIN"/>
    <property type="match status" value="1"/>
</dbReference>
<dbReference type="Gene3D" id="3.90.70.10">
    <property type="entry name" value="Cysteine proteinases"/>
    <property type="match status" value="1"/>
</dbReference>